<proteinExistence type="predicted"/>
<dbReference type="EMBL" id="CM045760">
    <property type="protein sequence ID" value="KAI8027569.1"/>
    <property type="molecule type" value="Genomic_DNA"/>
</dbReference>
<gene>
    <name evidence="1" type="ORF">LOK49_LG02G03643</name>
</gene>
<reference evidence="1 2" key="1">
    <citation type="journal article" date="2022" name="Plant J.">
        <title>Chromosome-level genome of Camellia lanceoleosa provides a valuable resource for understanding genome evolution and self-incompatibility.</title>
        <authorList>
            <person name="Gong W."/>
            <person name="Xiao S."/>
            <person name="Wang L."/>
            <person name="Liao Z."/>
            <person name="Chang Y."/>
            <person name="Mo W."/>
            <person name="Hu G."/>
            <person name="Li W."/>
            <person name="Zhao G."/>
            <person name="Zhu H."/>
            <person name="Hu X."/>
            <person name="Ji K."/>
            <person name="Xiang X."/>
            <person name="Song Q."/>
            <person name="Yuan D."/>
            <person name="Jin S."/>
            <person name="Zhang L."/>
        </authorList>
    </citation>
    <scope>NUCLEOTIDE SEQUENCE [LARGE SCALE GENOMIC DNA]</scope>
    <source>
        <strain evidence="1">SQ_2022a</strain>
    </source>
</reference>
<protein>
    <submittedName>
        <fullName evidence="1">SWI/SNF complex subunit SWI3D</fullName>
    </submittedName>
</protein>
<organism evidence="1 2">
    <name type="scientific">Camellia lanceoleosa</name>
    <dbReference type="NCBI Taxonomy" id="1840588"/>
    <lineage>
        <taxon>Eukaryota</taxon>
        <taxon>Viridiplantae</taxon>
        <taxon>Streptophyta</taxon>
        <taxon>Embryophyta</taxon>
        <taxon>Tracheophyta</taxon>
        <taxon>Spermatophyta</taxon>
        <taxon>Magnoliopsida</taxon>
        <taxon>eudicotyledons</taxon>
        <taxon>Gunneridae</taxon>
        <taxon>Pentapetalae</taxon>
        <taxon>asterids</taxon>
        <taxon>Ericales</taxon>
        <taxon>Theaceae</taxon>
        <taxon>Camellia</taxon>
    </lineage>
</organism>
<evidence type="ECO:0000313" key="2">
    <source>
        <dbReference type="Proteomes" id="UP001060215"/>
    </source>
</evidence>
<accession>A0ACC0IP12</accession>
<comment type="caution">
    <text evidence="1">The sequence shown here is derived from an EMBL/GenBank/DDBJ whole genome shotgun (WGS) entry which is preliminary data.</text>
</comment>
<keyword evidence="2" id="KW-1185">Reference proteome</keyword>
<sequence length="983" mass="106831">MEEMRNDTGKQPAASSAAGAPTKIPDAAPGAEPPSSRRRGGGQKRKGSGGGGNASTPSSSKRQAREKPSAISQTPIHNGPCTRARQSPSTTATTASGPSAAAVVKKEAEAEGVAAAEVPPGFGEVVKAAEETSVMEEDLEALEAKIEAEYQVIRSRDVNAHVVPIPAGWFSWTKVHPLEERTLPSFFNGKSKSRTPEIYMEIRNWIMRKFHENPNAQIELKVLSELSAGELDARQEVMEFLDHWGLINYHPFPESDPAMANANGGDGLPKINSLVEKLYRFETEQLCAPEVSRTNVITPAVPSGLFPESAVAEELVRQEGPSVEYHCNSCSADCSRTRYHCQKQADYDLCTECFNNGKLDSGLSPTDFILMEPAEAAGVSGGKWTDQETLLLLEALELYNENWNEIAEHVATKTKAQCILHFVQMPIEDSFMDCDDEKDASVKENADTAMADNDSSAPKETPEIPESRTGTDENQPQSSPMEIPKPEDASELKADQKADENFALKALKEAFEAVGSFPMAGGQFSFAEAGNPVMALAAFLVRVVEPNKATALVRSSLKSISGNSSSMQLAARHSFLLEDPPGDKKKSADSERAVAETIERDAQKNEKQNEENGKEEKSNSVLDGGDLPNDHKSEKGKVSAREEKELPISRDDRCTEQSNKSDNPDLPKDLEIGDVKESDDLTPKADIRTSSGKEPGDQTREEILISLNESDNPDIPKDVAAKSAKESDDSTPKEEIPSGSAKEPGDGASEEGASQSTEAAKDAVVVPDSVPSKKKQSEQLIKTNSTTENERNTGEEETKDCNNEKQDTKKTKDYHNIDKMKRAAVTAISAAAVKAKLLADQEEDQIRQLATLLIDKQLHKLETKLAFFTEMESVVMRVREQMERSKQRLYQERAQIIATRLGLPASSSGRPMQQQSLPINRVAMGYANSATKPPISMTSQRPPASRSMMTLAPPTSKAFVSTTAAGNPVKPTNQDKFSSVVTK</sequence>
<evidence type="ECO:0000313" key="1">
    <source>
        <dbReference type="EMBL" id="KAI8027569.1"/>
    </source>
</evidence>
<dbReference type="Proteomes" id="UP001060215">
    <property type="component" value="Chromosome 3"/>
</dbReference>
<name>A0ACC0IP12_9ERIC</name>